<dbReference type="InterPro" id="IPR041442">
    <property type="entry name" value="PIH1D1/2/3_CS-like"/>
</dbReference>
<feature type="region of interest" description="Disordered" evidence="2">
    <location>
        <begin position="194"/>
        <end position="214"/>
    </location>
</feature>
<dbReference type="Proteomes" id="UP001158576">
    <property type="component" value="Chromosome 1"/>
</dbReference>
<feature type="domain" description="PIH1D1/2/3 CS-like" evidence="3">
    <location>
        <begin position="286"/>
        <end position="355"/>
    </location>
</feature>
<comment type="similarity">
    <text evidence="1">Belongs to the PIH1 family.</text>
</comment>
<protein>
    <submittedName>
        <fullName evidence="4">Oidioi.mRNA.OKI2018_I69.chr1.g2339.t1.cds</fullName>
    </submittedName>
</protein>
<organism evidence="4 5">
    <name type="scientific">Oikopleura dioica</name>
    <name type="common">Tunicate</name>
    <dbReference type="NCBI Taxonomy" id="34765"/>
    <lineage>
        <taxon>Eukaryota</taxon>
        <taxon>Metazoa</taxon>
        <taxon>Chordata</taxon>
        <taxon>Tunicata</taxon>
        <taxon>Appendicularia</taxon>
        <taxon>Copelata</taxon>
        <taxon>Oikopleuridae</taxon>
        <taxon>Oikopleura</taxon>
    </lineage>
</organism>
<evidence type="ECO:0000256" key="2">
    <source>
        <dbReference type="SAM" id="MobiDB-lite"/>
    </source>
</evidence>
<reference evidence="4 5" key="1">
    <citation type="submission" date="2021-04" db="EMBL/GenBank/DDBJ databases">
        <authorList>
            <person name="Bliznina A."/>
        </authorList>
    </citation>
    <scope>NUCLEOTIDE SEQUENCE [LARGE SCALE GENOMIC DNA]</scope>
</reference>
<keyword evidence="5" id="KW-1185">Reference proteome</keyword>
<name>A0ABN7SQT0_OIKDI</name>
<dbReference type="InterPro" id="IPR050734">
    <property type="entry name" value="PIH1/Kintoun_subfamily"/>
</dbReference>
<dbReference type="Pfam" id="PF18201">
    <property type="entry name" value="PIH1_CS"/>
    <property type="match status" value="1"/>
</dbReference>
<proteinExistence type="inferred from homology"/>
<dbReference type="EMBL" id="OU015566">
    <property type="protein sequence ID" value="CAG5105665.1"/>
    <property type="molecule type" value="Genomic_DNA"/>
</dbReference>
<feature type="compositionally biased region" description="Basic and acidic residues" evidence="2">
    <location>
        <begin position="229"/>
        <end position="251"/>
    </location>
</feature>
<dbReference type="PANTHER" id="PTHR22997:SF6">
    <property type="entry name" value="PIH1 DOMAIN-CONTAINING PROTEIN 2"/>
    <property type="match status" value="1"/>
</dbReference>
<dbReference type="PANTHER" id="PTHR22997">
    <property type="entry name" value="PIH1 DOMAIN-CONTAINING PROTEIN 1"/>
    <property type="match status" value="1"/>
</dbReference>
<evidence type="ECO:0000256" key="1">
    <source>
        <dbReference type="ARBA" id="ARBA00008511"/>
    </source>
</evidence>
<evidence type="ECO:0000313" key="5">
    <source>
        <dbReference type="Proteomes" id="UP001158576"/>
    </source>
</evidence>
<feature type="compositionally biased region" description="Basic residues" evidence="2">
    <location>
        <begin position="252"/>
        <end position="264"/>
    </location>
</feature>
<sequence length="399" mass="45764">MNDFANEFPNIDKTDLNKVWGILSNLQNNNPQKYKKFMDHIQASQKKMIELEKIRPIPKVVYQIDAANIDKFKWHVNILAWERMQYPKADGPLSLMAGAKLVKLNKTEIASCIAINPKVFEEISDCPEMEKEFKQLVAKFVADNYKEYRFFPNTIKTFKMKDDSSEQFFGPKPTNLIDCFRKTTGKADQDLLSIIKEDPKEDAPEPEKNSGPKDMIEALTYEMKEAKIIASKEEEKSQPKEEPKKEPEEKTKKLRPQTPKARRKPIIEEIPEKVEPKILTPEHKTDDKHADYWKVQIALPGVNNPAEINSACSASELRIEVSGKYMLSIPLPRGLKDETAKARFSNKKETLTMKIMREQSKTQTTVPAAEEFVDKNFMENIRKAMSPNSPSARGTAQVQ</sequence>
<dbReference type="CDD" id="cd06464">
    <property type="entry name" value="ACD_sHsps-like"/>
    <property type="match status" value="1"/>
</dbReference>
<feature type="region of interest" description="Disordered" evidence="2">
    <location>
        <begin position="229"/>
        <end position="273"/>
    </location>
</feature>
<gene>
    <name evidence="4" type="ORF">OKIOD_LOCUS11104</name>
</gene>
<accession>A0ABN7SQT0</accession>
<evidence type="ECO:0000313" key="4">
    <source>
        <dbReference type="EMBL" id="CAG5105665.1"/>
    </source>
</evidence>
<evidence type="ECO:0000259" key="3">
    <source>
        <dbReference type="Pfam" id="PF18201"/>
    </source>
</evidence>